<evidence type="ECO:0000313" key="3">
    <source>
        <dbReference type="Proteomes" id="UP001363151"/>
    </source>
</evidence>
<keyword evidence="1" id="KW-0732">Signal</keyword>
<name>A0ABR1G0D5_AURAN</name>
<comment type="caution">
    <text evidence="2">The sequence shown here is derived from an EMBL/GenBank/DDBJ whole genome shotgun (WGS) entry which is preliminary data.</text>
</comment>
<accession>A0ABR1G0D5</accession>
<reference evidence="2 3" key="1">
    <citation type="submission" date="2024-03" db="EMBL/GenBank/DDBJ databases">
        <title>Aureococcus anophagefferens CCMP1851 and Kratosvirus quantuckense: Draft genome of a second virus-susceptible host strain in the model system.</title>
        <authorList>
            <person name="Chase E."/>
            <person name="Truchon A.R."/>
            <person name="Schepens W."/>
            <person name="Wilhelm S.W."/>
        </authorList>
    </citation>
    <scope>NUCLEOTIDE SEQUENCE [LARGE SCALE GENOMIC DNA]</scope>
    <source>
        <strain evidence="2 3">CCMP1851</strain>
    </source>
</reference>
<dbReference type="Proteomes" id="UP001363151">
    <property type="component" value="Unassembled WGS sequence"/>
</dbReference>
<protein>
    <recommendedName>
        <fullName evidence="4">Plastid lipid-associated protein/fibrillin conserved domain-containing protein</fullName>
    </recommendedName>
</protein>
<dbReference type="EMBL" id="JBBJCI010000152">
    <property type="protein sequence ID" value="KAK7241840.1"/>
    <property type="molecule type" value="Genomic_DNA"/>
</dbReference>
<organism evidence="2 3">
    <name type="scientific">Aureococcus anophagefferens</name>
    <name type="common">Harmful bloom alga</name>
    <dbReference type="NCBI Taxonomy" id="44056"/>
    <lineage>
        <taxon>Eukaryota</taxon>
        <taxon>Sar</taxon>
        <taxon>Stramenopiles</taxon>
        <taxon>Ochrophyta</taxon>
        <taxon>Pelagophyceae</taxon>
        <taxon>Pelagomonadales</taxon>
        <taxon>Pelagomonadaceae</taxon>
        <taxon>Aureococcus</taxon>
    </lineage>
</organism>
<sequence>MRRVVLLLCAVLQANGFHAAPPPQRPSTLLRASPLSSIPVGSIVLGALAIGSAGDLVVEVPKLGGEGADYIGTLLDAAFLGYATKTLGAQSGLLADAAPAATVEGLELCVSLSVGREDGTWMPKDWAASGARLLLPLDVRFEDERLDLGFPGEEALGGRFCRRLSCDGGSFVGRDGRVEVACAGGGWSAAPTGRPGEFALRFFLDFPSAVARNDVEIPAGRVFLSSAAFFDADLDKDMAVRIPPGDVVEAPSGCKVVRSGGLTIKQNSWKNGFGAFGDVNLILGRYNADLKREDA</sequence>
<proteinExistence type="predicted"/>
<evidence type="ECO:0008006" key="4">
    <source>
        <dbReference type="Google" id="ProtNLM"/>
    </source>
</evidence>
<evidence type="ECO:0000256" key="1">
    <source>
        <dbReference type="SAM" id="SignalP"/>
    </source>
</evidence>
<keyword evidence="3" id="KW-1185">Reference proteome</keyword>
<feature type="chain" id="PRO_5045044373" description="Plastid lipid-associated protein/fibrillin conserved domain-containing protein" evidence="1">
    <location>
        <begin position="17"/>
        <end position="295"/>
    </location>
</feature>
<evidence type="ECO:0000313" key="2">
    <source>
        <dbReference type="EMBL" id="KAK7241840.1"/>
    </source>
</evidence>
<gene>
    <name evidence="2" type="ORF">SO694_00019237</name>
</gene>
<feature type="signal peptide" evidence="1">
    <location>
        <begin position="1"/>
        <end position="16"/>
    </location>
</feature>